<dbReference type="PANTHER" id="PTHR33751:SF1">
    <property type="entry name" value="CBB3-TYPE CYTOCHROME C OXIDASE SUBUNIT FIXP"/>
    <property type="match status" value="1"/>
</dbReference>
<evidence type="ECO:0000256" key="5">
    <source>
        <dbReference type="SAM" id="MobiDB-lite"/>
    </source>
</evidence>
<evidence type="ECO:0000313" key="9">
    <source>
        <dbReference type="EMBL" id="SHF26064.1"/>
    </source>
</evidence>
<evidence type="ECO:0000313" key="10">
    <source>
        <dbReference type="Proteomes" id="UP000184368"/>
    </source>
</evidence>
<dbReference type="Gene3D" id="1.10.760.10">
    <property type="entry name" value="Cytochrome c-like domain"/>
    <property type="match status" value="1"/>
</dbReference>
<dbReference type="Gene3D" id="6.10.280.130">
    <property type="match status" value="1"/>
</dbReference>
<keyword evidence="7" id="KW-0732">Signal</keyword>
<evidence type="ECO:0000256" key="4">
    <source>
        <dbReference type="PROSITE-ProRule" id="PRU00433"/>
    </source>
</evidence>
<dbReference type="GO" id="GO:0009055">
    <property type="term" value="F:electron transfer activity"/>
    <property type="evidence" value="ECO:0007669"/>
    <property type="project" value="InterPro"/>
</dbReference>
<keyword evidence="10" id="KW-1185">Reference proteome</keyword>
<keyword evidence="1 4" id="KW-0349">Heme</keyword>
<dbReference type="GO" id="GO:0020037">
    <property type="term" value="F:heme binding"/>
    <property type="evidence" value="ECO:0007669"/>
    <property type="project" value="InterPro"/>
</dbReference>
<dbReference type="PANTHER" id="PTHR33751">
    <property type="entry name" value="CBB3-TYPE CYTOCHROME C OXIDASE SUBUNIT FIXP"/>
    <property type="match status" value="1"/>
</dbReference>
<gene>
    <name evidence="9" type="ORF">SAMN05444008_106143</name>
</gene>
<dbReference type="InterPro" id="IPR036909">
    <property type="entry name" value="Cyt_c-like_dom_sf"/>
</dbReference>
<sequence length="299" mass="32676">MRTVNKSFIAFAAVLMSTPAWAQEAAGEAADAAKKTTESLGADLLFWSVAFALLFLVFFMFTAVMRASSIGAAEEAGFENEGWWARFDRKFFTRAIPVEKEKDHLLDHNYDGIQELDNSLPPWWKAGFYITVVFAVVYLLRFHVLGMGPDPEQEYQTEMKMAAVQIEEYLATSGEKIDEKSVTMADAAGIAEGAKIFAQSCLACHGAKGEGGVGPNLTDKFWLHGGAVNDVFKTIKYGVPEKGMQAWEKMFSPTQLKNLASYVKSLQGTNPPNGKAPQGEEYNEAAPAAKADSTAVAMK</sequence>
<feature type="transmembrane region" description="Helical" evidence="6">
    <location>
        <begin position="46"/>
        <end position="65"/>
    </location>
</feature>
<accession>A0A1M5A7C0</accession>
<dbReference type="Pfam" id="PF14715">
    <property type="entry name" value="FixP_N"/>
    <property type="match status" value="1"/>
</dbReference>
<dbReference type="InterPro" id="IPR032858">
    <property type="entry name" value="CcoP_N"/>
</dbReference>
<feature type="signal peptide" evidence="7">
    <location>
        <begin position="1"/>
        <end position="22"/>
    </location>
</feature>
<protein>
    <submittedName>
        <fullName evidence="9">Cytochrome c oxidase cbb3-type subunit 3</fullName>
    </submittedName>
</protein>
<dbReference type="EMBL" id="FQUO01000006">
    <property type="protein sequence ID" value="SHF26064.1"/>
    <property type="molecule type" value="Genomic_DNA"/>
</dbReference>
<evidence type="ECO:0000256" key="2">
    <source>
        <dbReference type="ARBA" id="ARBA00022723"/>
    </source>
</evidence>
<keyword evidence="3 4" id="KW-0408">Iron</keyword>
<keyword evidence="2 4" id="KW-0479">Metal-binding</keyword>
<dbReference type="InterPro" id="IPR038414">
    <property type="entry name" value="CcoP_N_sf"/>
</dbReference>
<feature type="region of interest" description="Disordered" evidence="5">
    <location>
        <begin position="267"/>
        <end position="299"/>
    </location>
</feature>
<evidence type="ECO:0000259" key="8">
    <source>
        <dbReference type="PROSITE" id="PS51007"/>
    </source>
</evidence>
<dbReference type="AlphaFoldDB" id="A0A1M5A7C0"/>
<feature type="chain" id="PRO_5013359134" evidence="7">
    <location>
        <begin position="23"/>
        <end position="299"/>
    </location>
</feature>
<name>A0A1M5A7C0_9BACT</name>
<dbReference type="RefSeq" id="WP_083596466.1">
    <property type="nucleotide sequence ID" value="NZ_FQUO01000006.1"/>
</dbReference>
<feature type="domain" description="Cytochrome c" evidence="8">
    <location>
        <begin position="188"/>
        <end position="267"/>
    </location>
</feature>
<dbReference type="Pfam" id="PF13442">
    <property type="entry name" value="Cytochrome_CBB3"/>
    <property type="match status" value="1"/>
</dbReference>
<organism evidence="9 10">
    <name type="scientific">Cnuella takakiae</name>
    <dbReference type="NCBI Taxonomy" id="1302690"/>
    <lineage>
        <taxon>Bacteria</taxon>
        <taxon>Pseudomonadati</taxon>
        <taxon>Bacteroidota</taxon>
        <taxon>Chitinophagia</taxon>
        <taxon>Chitinophagales</taxon>
        <taxon>Chitinophagaceae</taxon>
        <taxon>Cnuella</taxon>
    </lineage>
</organism>
<evidence type="ECO:0000256" key="6">
    <source>
        <dbReference type="SAM" id="Phobius"/>
    </source>
</evidence>
<dbReference type="InterPro" id="IPR050597">
    <property type="entry name" value="Cytochrome_c_Oxidase_Subunit"/>
</dbReference>
<dbReference type="GO" id="GO:0046872">
    <property type="term" value="F:metal ion binding"/>
    <property type="evidence" value="ECO:0007669"/>
    <property type="project" value="UniProtKB-KW"/>
</dbReference>
<dbReference type="SUPFAM" id="SSF46626">
    <property type="entry name" value="Cytochrome c"/>
    <property type="match status" value="1"/>
</dbReference>
<keyword evidence="6" id="KW-1133">Transmembrane helix</keyword>
<keyword evidence="6" id="KW-0812">Transmembrane</keyword>
<dbReference type="STRING" id="1302690.BUE76_09310"/>
<dbReference type="OrthoDB" id="9811281at2"/>
<evidence type="ECO:0000256" key="1">
    <source>
        <dbReference type="ARBA" id="ARBA00022617"/>
    </source>
</evidence>
<feature type="transmembrane region" description="Helical" evidence="6">
    <location>
        <begin position="126"/>
        <end position="144"/>
    </location>
</feature>
<keyword evidence="6" id="KW-0472">Membrane</keyword>
<evidence type="ECO:0000256" key="7">
    <source>
        <dbReference type="SAM" id="SignalP"/>
    </source>
</evidence>
<reference evidence="9 10" key="1">
    <citation type="submission" date="2016-11" db="EMBL/GenBank/DDBJ databases">
        <authorList>
            <person name="Jaros S."/>
            <person name="Januszkiewicz K."/>
            <person name="Wedrychowicz H."/>
        </authorList>
    </citation>
    <scope>NUCLEOTIDE SEQUENCE [LARGE SCALE GENOMIC DNA]</scope>
    <source>
        <strain evidence="9 10">DSM 26897</strain>
    </source>
</reference>
<dbReference type="PROSITE" id="PS51007">
    <property type="entry name" value="CYTC"/>
    <property type="match status" value="1"/>
</dbReference>
<dbReference type="Proteomes" id="UP000184368">
    <property type="component" value="Unassembled WGS sequence"/>
</dbReference>
<dbReference type="InterPro" id="IPR009056">
    <property type="entry name" value="Cyt_c-like_dom"/>
</dbReference>
<evidence type="ECO:0000256" key="3">
    <source>
        <dbReference type="ARBA" id="ARBA00023004"/>
    </source>
</evidence>
<proteinExistence type="predicted"/>